<reference evidence="4" key="1">
    <citation type="submission" date="2022-10" db="EMBL/GenBank/DDBJ databases">
        <title>Puccinia triticina Genome sequencing and assembly.</title>
        <authorList>
            <person name="Li C."/>
        </authorList>
    </citation>
    <scope>NUCLEOTIDE SEQUENCE</scope>
    <source>
        <strain evidence="4">Pt15</strain>
    </source>
</reference>
<dbReference type="InterPro" id="IPR029058">
    <property type="entry name" value="AB_hydrolase_fold"/>
</dbReference>
<dbReference type="Pfam" id="PF12697">
    <property type="entry name" value="Abhydrolase_6"/>
    <property type="match status" value="1"/>
</dbReference>
<evidence type="ECO:0000313" key="5">
    <source>
        <dbReference type="Proteomes" id="UP001164743"/>
    </source>
</evidence>
<name>A0ABY7D3N6_9BASI</name>
<gene>
    <name evidence="4" type="ORF">PtA15_16A130</name>
</gene>
<dbReference type="RefSeq" id="XP_053027779.1">
    <property type="nucleotide sequence ID" value="XM_053163790.1"/>
</dbReference>
<keyword evidence="5" id="KW-1185">Reference proteome</keyword>
<comment type="similarity">
    <text evidence="2">Belongs to the AB hydrolase superfamily. FUS2 hydrolase family.</text>
</comment>
<dbReference type="SUPFAM" id="SSF53474">
    <property type="entry name" value="alpha/beta-Hydrolases"/>
    <property type="match status" value="1"/>
</dbReference>
<organism evidence="4 5">
    <name type="scientific">Puccinia triticina</name>
    <dbReference type="NCBI Taxonomy" id="208348"/>
    <lineage>
        <taxon>Eukaryota</taxon>
        <taxon>Fungi</taxon>
        <taxon>Dikarya</taxon>
        <taxon>Basidiomycota</taxon>
        <taxon>Pucciniomycotina</taxon>
        <taxon>Pucciniomycetes</taxon>
        <taxon>Pucciniales</taxon>
        <taxon>Pucciniaceae</taxon>
        <taxon>Puccinia</taxon>
    </lineage>
</organism>
<accession>A0ABY7D3N6</accession>
<proteinExistence type="inferred from homology"/>
<dbReference type="Proteomes" id="UP001164743">
    <property type="component" value="Chromosome 16A"/>
</dbReference>
<dbReference type="Gene3D" id="3.40.50.1820">
    <property type="entry name" value="alpha/beta hydrolase"/>
    <property type="match status" value="1"/>
</dbReference>
<evidence type="ECO:0000256" key="2">
    <source>
        <dbReference type="ARBA" id="ARBA00038115"/>
    </source>
</evidence>
<evidence type="ECO:0000256" key="1">
    <source>
        <dbReference type="ARBA" id="ARBA00022801"/>
    </source>
</evidence>
<dbReference type="EMBL" id="CP110436">
    <property type="protein sequence ID" value="WAQ92224.1"/>
    <property type="molecule type" value="Genomic_DNA"/>
</dbReference>
<evidence type="ECO:0000259" key="3">
    <source>
        <dbReference type="Pfam" id="PF12697"/>
    </source>
</evidence>
<evidence type="ECO:0000313" key="4">
    <source>
        <dbReference type="EMBL" id="WAQ92224.1"/>
    </source>
</evidence>
<keyword evidence="1" id="KW-0378">Hydrolase</keyword>
<sequence length="370" mass="40326">MICQKSQSAASHPAMAPFIRNTFSIPAGVEGAERLVMWSYIPKDLAYSDGASPVIIMANGLALPRSAGLPHIAARFATAGYTVLLFDFRHLGDSTGQPRQLVSSVTQLEDYITVLRFVTDPDTHAQFLSRKIPSSKVVLWGWSNSGGHVAKLATQADKLPISAVIALDPLCDGRTNFLHHVRNYPLGLARIGHWVLGDFLLSIFPVLNKHTSLRVPAFGRGGILSSEEAEEGFRMLNSDVRENEGATHELGNCGFGKGPKLINEIAARYGFEVLSQRCNGTEVKCPILVSWAQDDGDSLITSKIPRRFAEDCLKAENSRVSADIHEHKGDHFGLHFGGAGFEAGIEKQLQFLQSVFGSSQSETKESKLNN</sequence>
<dbReference type="PANTHER" id="PTHR22946">
    <property type="entry name" value="DIENELACTONE HYDROLASE DOMAIN-CONTAINING PROTEIN-RELATED"/>
    <property type="match status" value="1"/>
</dbReference>
<dbReference type="InterPro" id="IPR050261">
    <property type="entry name" value="FrsA_esterase"/>
</dbReference>
<dbReference type="PANTHER" id="PTHR22946:SF9">
    <property type="entry name" value="POLYKETIDE TRANSFERASE AF380"/>
    <property type="match status" value="1"/>
</dbReference>
<dbReference type="GeneID" id="77804685"/>
<feature type="domain" description="AB hydrolase-1" evidence="3">
    <location>
        <begin position="71"/>
        <end position="199"/>
    </location>
</feature>
<protein>
    <recommendedName>
        <fullName evidence="3">AB hydrolase-1 domain-containing protein</fullName>
    </recommendedName>
</protein>
<dbReference type="InterPro" id="IPR000073">
    <property type="entry name" value="AB_hydrolase_1"/>
</dbReference>